<evidence type="ECO:0000259" key="9">
    <source>
        <dbReference type="Pfam" id="PF02015"/>
    </source>
</evidence>
<proteinExistence type="inferred from homology"/>
<dbReference type="Pfam" id="PF02015">
    <property type="entry name" value="Glyco_hydro_45"/>
    <property type="match status" value="1"/>
</dbReference>
<dbReference type="InterPro" id="IPR036908">
    <property type="entry name" value="RlpA-like_sf"/>
</dbReference>
<reference evidence="10" key="1">
    <citation type="submission" date="2021-01" db="EMBL/GenBank/DDBJ databases">
        <authorList>
            <person name="Kaushik A."/>
        </authorList>
    </citation>
    <scope>NUCLEOTIDE SEQUENCE</scope>
    <source>
        <strain evidence="10">AG6-10EEA</strain>
    </source>
</reference>
<keyword evidence="8" id="KW-0624">Polysaccharide degradation</keyword>
<dbReference type="GO" id="GO:0030245">
    <property type="term" value="P:cellulose catabolic process"/>
    <property type="evidence" value="ECO:0007669"/>
    <property type="project" value="UniProtKB-KW"/>
</dbReference>
<keyword evidence="6" id="KW-0119">Carbohydrate metabolism</keyword>
<comment type="similarity">
    <text evidence="2">Belongs to the glycosyl hydrolase 45 (cellulase K) family.</text>
</comment>
<evidence type="ECO:0000256" key="8">
    <source>
        <dbReference type="ARBA" id="ARBA00023326"/>
    </source>
</evidence>
<dbReference type="InterPro" id="IPR000334">
    <property type="entry name" value="Glyco_hydro_45"/>
</dbReference>
<evidence type="ECO:0000256" key="6">
    <source>
        <dbReference type="ARBA" id="ARBA00023277"/>
    </source>
</evidence>
<keyword evidence="7" id="KW-0326">Glycosidase</keyword>
<comment type="caution">
    <text evidence="10">The sequence shown here is derived from an EMBL/GenBank/DDBJ whole genome shotgun (WGS) entry which is preliminary data.</text>
</comment>
<dbReference type="Proteomes" id="UP000663853">
    <property type="component" value="Unassembled WGS sequence"/>
</dbReference>
<evidence type="ECO:0000256" key="3">
    <source>
        <dbReference type="ARBA" id="ARBA00012601"/>
    </source>
</evidence>
<evidence type="ECO:0000256" key="7">
    <source>
        <dbReference type="ARBA" id="ARBA00023295"/>
    </source>
</evidence>
<evidence type="ECO:0000256" key="1">
    <source>
        <dbReference type="ARBA" id="ARBA00000966"/>
    </source>
</evidence>
<dbReference type="SUPFAM" id="SSF50685">
    <property type="entry name" value="Barwin-like endoglucanases"/>
    <property type="match status" value="1"/>
</dbReference>
<accession>A0A8H3ATN0</accession>
<dbReference type="Gene3D" id="2.40.40.10">
    <property type="entry name" value="RlpA-like domain"/>
    <property type="match status" value="1"/>
</dbReference>
<sequence>MIVQATNTGGDLGNNHFDLMVPGGGVGYDIQYPVDLTHQPDQYSFSEYLDKAAPPNTVPHPPDGVRNMVAYQASPNAPSSLQRYKLAASGVLHGSKVLIILRFVPQFSTVEILLATDT</sequence>
<dbReference type="AlphaFoldDB" id="A0A8H3ATN0"/>
<evidence type="ECO:0000256" key="2">
    <source>
        <dbReference type="ARBA" id="ARBA00007793"/>
    </source>
</evidence>
<comment type="catalytic activity">
    <reaction evidence="1">
        <text>Endohydrolysis of (1-&gt;4)-beta-D-glucosidic linkages in cellulose, lichenin and cereal beta-D-glucans.</text>
        <dbReference type="EC" id="3.2.1.4"/>
    </reaction>
</comment>
<dbReference type="EC" id="3.2.1.4" evidence="3"/>
<keyword evidence="5" id="KW-0136">Cellulose degradation</keyword>
<keyword evidence="4" id="KW-0378">Hydrolase</keyword>
<dbReference type="GO" id="GO:0008810">
    <property type="term" value="F:cellulase activity"/>
    <property type="evidence" value="ECO:0007669"/>
    <property type="project" value="UniProtKB-EC"/>
</dbReference>
<evidence type="ECO:0000256" key="4">
    <source>
        <dbReference type="ARBA" id="ARBA00022801"/>
    </source>
</evidence>
<evidence type="ECO:0000256" key="5">
    <source>
        <dbReference type="ARBA" id="ARBA00023001"/>
    </source>
</evidence>
<protein>
    <recommendedName>
        <fullName evidence="3">cellulase</fullName>
        <ecNumber evidence="3">3.2.1.4</ecNumber>
    </recommendedName>
</protein>
<organism evidence="10 11">
    <name type="scientific">Rhizoctonia solani</name>
    <dbReference type="NCBI Taxonomy" id="456999"/>
    <lineage>
        <taxon>Eukaryota</taxon>
        <taxon>Fungi</taxon>
        <taxon>Dikarya</taxon>
        <taxon>Basidiomycota</taxon>
        <taxon>Agaricomycotina</taxon>
        <taxon>Agaricomycetes</taxon>
        <taxon>Cantharellales</taxon>
        <taxon>Ceratobasidiaceae</taxon>
        <taxon>Rhizoctonia</taxon>
    </lineage>
</organism>
<evidence type="ECO:0000313" key="10">
    <source>
        <dbReference type="EMBL" id="CAE6439056.1"/>
    </source>
</evidence>
<name>A0A8H3ATN0_9AGAM</name>
<gene>
    <name evidence="10" type="ORF">RDB_LOCUS34461</name>
</gene>
<feature type="domain" description="Glycosyl hydrolases family 45 active site" evidence="9">
    <location>
        <begin position="1"/>
        <end position="28"/>
    </location>
</feature>
<dbReference type="EMBL" id="CAJMXA010000669">
    <property type="protein sequence ID" value="CAE6439056.1"/>
    <property type="molecule type" value="Genomic_DNA"/>
</dbReference>
<evidence type="ECO:0000313" key="11">
    <source>
        <dbReference type="Proteomes" id="UP000663853"/>
    </source>
</evidence>